<dbReference type="EMBL" id="FO203512">
    <property type="protein sequence ID" value="CCK75524.1"/>
    <property type="molecule type" value="Genomic_DNA"/>
</dbReference>
<dbReference type="HOGENOM" id="CLU_029036_0_0_6"/>
<dbReference type="InterPro" id="IPR035906">
    <property type="entry name" value="MetI-like_sf"/>
</dbReference>
<proteinExistence type="predicted"/>
<keyword evidence="4 7" id="KW-0812">Transmembrane</keyword>
<evidence type="ECO:0000256" key="5">
    <source>
        <dbReference type="ARBA" id="ARBA00022989"/>
    </source>
</evidence>
<evidence type="ECO:0000256" key="1">
    <source>
        <dbReference type="ARBA" id="ARBA00004651"/>
    </source>
</evidence>
<evidence type="ECO:0000256" key="4">
    <source>
        <dbReference type="ARBA" id="ARBA00022692"/>
    </source>
</evidence>
<dbReference type="PANTHER" id="PTHR30043">
    <property type="entry name" value="PHOSPHONATES TRANSPORT SYSTEM PERMEASE PROTEIN"/>
    <property type="match status" value="1"/>
</dbReference>
<dbReference type="OrthoDB" id="7808588at2"/>
<dbReference type="GO" id="GO:0055085">
    <property type="term" value="P:transmembrane transport"/>
    <property type="evidence" value="ECO:0007669"/>
    <property type="project" value="InterPro"/>
</dbReference>
<evidence type="ECO:0000259" key="8">
    <source>
        <dbReference type="PROSITE" id="PS50928"/>
    </source>
</evidence>
<feature type="transmembrane region" description="Helical" evidence="7">
    <location>
        <begin position="369"/>
        <end position="388"/>
    </location>
</feature>
<keyword evidence="5 7" id="KW-1133">Transmembrane helix</keyword>
<dbReference type="PATRIC" id="fig|698738.3.peg.1398"/>
<name>R4YT71_OLEAN</name>
<evidence type="ECO:0000313" key="10">
    <source>
        <dbReference type="Proteomes" id="UP000032749"/>
    </source>
</evidence>
<evidence type="ECO:0000256" key="7">
    <source>
        <dbReference type="SAM" id="Phobius"/>
    </source>
</evidence>
<keyword evidence="10" id="KW-1185">Reference proteome</keyword>
<dbReference type="GO" id="GO:0005886">
    <property type="term" value="C:plasma membrane"/>
    <property type="evidence" value="ECO:0007669"/>
    <property type="project" value="UniProtKB-SubCell"/>
</dbReference>
<feature type="transmembrane region" description="Helical" evidence="7">
    <location>
        <begin position="235"/>
        <end position="252"/>
    </location>
</feature>
<protein>
    <submittedName>
        <fullName evidence="9">Phosphonate ABC transporter, permease protein</fullName>
    </submittedName>
</protein>
<dbReference type="Gene3D" id="1.10.3720.10">
    <property type="entry name" value="MetI-like"/>
    <property type="match status" value="2"/>
</dbReference>
<keyword evidence="2" id="KW-0813">Transport</keyword>
<evidence type="ECO:0000256" key="6">
    <source>
        <dbReference type="ARBA" id="ARBA00023136"/>
    </source>
</evidence>
<dbReference type="AlphaFoldDB" id="R4YT71"/>
<evidence type="ECO:0000256" key="2">
    <source>
        <dbReference type="ARBA" id="ARBA00022448"/>
    </source>
</evidence>
<feature type="domain" description="ABC transmembrane type-1" evidence="8">
    <location>
        <begin position="57"/>
        <end position="228"/>
    </location>
</feature>
<accession>R4YT71</accession>
<feature type="transmembrane region" description="Helical" evidence="7">
    <location>
        <begin position="212"/>
        <end position="230"/>
    </location>
</feature>
<dbReference type="KEGG" id="oai:OLEAN_C13480"/>
<keyword evidence="3" id="KW-1003">Cell membrane</keyword>
<dbReference type="PANTHER" id="PTHR30043:SF1">
    <property type="entry name" value="ABC TRANSPORT SYSTEM PERMEASE PROTEIN P69"/>
    <property type="match status" value="1"/>
</dbReference>
<dbReference type="InterPro" id="IPR000515">
    <property type="entry name" value="MetI-like"/>
</dbReference>
<dbReference type="PROSITE" id="PS50928">
    <property type="entry name" value="ABC_TM1"/>
    <property type="match status" value="1"/>
</dbReference>
<evidence type="ECO:0000313" key="9">
    <source>
        <dbReference type="EMBL" id="CCK75524.1"/>
    </source>
</evidence>
<feature type="transmembrane region" description="Helical" evidence="7">
    <location>
        <begin position="305"/>
        <end position="325"/>
    </location>
</feature>
<evidence type="ECO:0000256" key="3">
    <source>
        <dbReference type="ARBA" id="ARBA00022475"/>
    </source>
</evidence>
<organism evidence="9 10">
    <name type="scientific">Oleispira antarctica RB-8</name>
    <dbReference type="NCBI Taxonomy" id="698738"/>
    <lineage>
        <taxon>Bacteria</taxon>
        <taxon>Pseudomonadati</taxon>
        <taxon>Pseudomonadota</taxon>
        <taxon>Gammaproteobacteria</taxon>
        <taxon>Oceanospirillales</taxon>
        <taxon>Oceanospirillaceae</taxon>
        <taxon>Oleispira</taxon>
    </lineage>
</organism>
<reference evidence="9 10" key="1">
    <citation type="journal article" date="2013" name="Nat. Commun.">
        <title>Genome sequence and functional genomic analysis of the oil-degrading bacterium Oleispira antarctica.</title>
        <authorList>
            <person name="Kube M."/>
            <person name="Chernikova T.N."/>
            <person name="Al-Ramahi Y."/>
            <person name="Beloqui A."/>
            <person name="Lopez-Cortez N."/>
            <person name="Guazzaroni M.E."/>
            <person name="Heipieper H.J."/>
            <person name="Klages S."/>
            <person name="Kotsyurbenko O.R."/>
            <person name="Langer I."/>
            <person name="Nechitaylo T.Y."/>
            <person name="Lunsdorf H."/>
            <person name="Fernandez M."/>
            <person name="Juarez S."/>
            <person name="Ciordia S."/>
            <person name="Singer A."/>
            <person name="Kagan O."/>
            <person name="Egorova O."/>
            <person name="Petit P.A."/>
            <person name="Stogios P."/>
            <person name="Kim Y."/>
            <person name="Tchigvintsev A."/>
            <person name="Flick R."/>
            <person name="Denaro R."/>
            <person name="Genovese M."/>
            <person name="Albar J.P."/>
            <person name="Reva O.N."/>
            <person name="Martinez-Gomariz M."/>
            <person name="Tran H."/>
            <person name="Ferrer M."/>
            <person name="Savchenko A."/>
            <person name="Yakunin A.F."/>
            <person name="Yakimov M.M."/>
            <person name="Golyshina O.V."/>
            <person name="Reinhardt R."/>
            <person name="Golyshin P.N."/>
        </authorList>
    </citation>
    <scope>NUCLEOTIDE SEQUENCE [LARGE SCALE GENOMIC DNA]</scope>
</reference>
<comment type="subcellular location">
    <subcellularLocation>
        <location evidence="1">Cell membrane</location>
        <topology evidence="1">Multi-pass membrane protein</topology>
    </subcellularLocation>
</comment>
<dbReference type="Proteomes" id="UP000032749">
    <property type="component" value="Chromosome"/>
</dbReference>
<feature type="transmembrane region" description="Helical" evidence="7">
    <location>
        <begin position="461"/>
        <end position="479"/>
    </location>
</feature>
<dbReference type="STRING" id="698738.OLEAN_C13480"/>
<dbReference type="SUPFAM" id="SSF161098">
    <property type="entry name" value="MetI-like"/>
    <property type="match status" value="2"/>
</dbReference>
<keyword evidence="6 7" id="KW-0472">Membrane</keyword>
<feature type="transmembrane region" description="Helical" evidence="7">
    <location>
        <begin position="429"/>
        <end position="449"/>
    </location>
</feature>
<feature type="transmembrane region" description="Helical" evidence="7">
    <location>
        <begin position="346"/>
        <end position="363"/>
    </location>
</feature>
<feature type="transmembrane region" description="Helical" evidence="7">
    <location>
        <begin position="57"/>
        <end position="82"/>
    </location>
</feature>
<gene>
    <name evidence="9" type="ORF">OLEAN_C13480</name>
</gene>
<sequence>MNSSRNLSLAFLIVALLCIPFADLVVYQVEPWDELARIGQGIVQPSFPELSILANSLIITVAFALIAVSGAAFLGLLLALVFHSRIVRVFSASIRAVHELFWGLIFMQIYGLSATTGVLAILVPFTGIFAKMFAEIIEQQSRVPHSALSTKTDRLSQYFYTWLPQSWPQMVSYTRYRFECALRSSTILGFIGLPTLGFYLETAFKQGQYNEAAGLLFSFFILIATIRWWFFTKIISAYVLIPIYLLLAFIALPDSPTVYGSSLVQFLTQDIWPKSLLNGDVTAATAWYQHQLFDVALPALWDTLLLSQLALVLTGLLVLLFYPWASKAFFPTSFSLIRGFSRTTLLVLRSVPEMIFAFVFLLILGPSGIPAVLALALHNAGLISYLLVRHSEQIKYRADVGRGINHYFYEVTPRIYPHFLSLLLYRWEVIIRESAILGILGITTLGFYIDSAFEDIRYDRALFLILISALLNIAVDSFSRRVRGGLSQ</sequence>